<keyword evidence="3" id="KW-1133">Transmembrane helix</keyword>
<keyword evidence="2" id="KW-0178">Competence</keyword>
<accession>A0A0A2TAP0</accession>
<sequence>MDNKWKLLFSNRGLTLIEVLASITILSIIIVTFLSVFTQTARTNQYSETIMDATYVAQTHMENVYNVSTTNTFEYGMKTLKQIGYTQESTSENRFTFSKNSKKYFVVITVEDKGDLTDVKVEVFNDSSLSDIEAQMQTLLTWEEA</sequence>
<evidence type="ECO:0000313" key="4">
    <source>
        <dbReference type="EMBL" id="KGP72634.1"/>
    </source>
</evidence>
<dbReference type="InterPro" id="IPR012902">
    <property type="entry name" value="N_methyl_site"/>
</dbReference>
<dbReference type="GO" id="GO:0009986">
    <property type="term" value="C:cell surface"/>
    <property type="evidence" value="ECO:0007669"/>
    <property type="project" value="UniProtKB-SubCell"/>
</dbReference>
<dbReference type="PROSITE" id="PS00409">
    <property type="entry name" value="PROKAR_NTER_METHYL"/>
    <property type="match status" value="1"/>
</dbReference>
<comment type="caution">
    <text evidence="4">The sequence shown here is derived from an EMBL/GenBank/DDBJ whole genome shotgun (WGS) entry which is preliminary data.</text>
</comment>
<organism evidence="4 5">
    <name type="scientific">Pontibacillus yanchengensis Y32</name>
    <dbReference type="NCBI Taxonomy" id="1385514"/>
    <lineage>
        <taxon>Bacteria</taxon>
        <taxon>Bacillati</taxon>
        <taxon>Bacillota</taxon>
        <taxon>Bacilli</taxon>
        <taxon>Bacillales</taxon>
        <taxon>Bacillaceae</taxon>
        <taxon>Pontibacillus</taxon>
    </lineage>
</organism>
<reference evidence="4 5" key="1">
    <citation type="journal article" date="2015" name="Stand. Genomic Sci.">
        <title>High quality draft genome sequence of the moderately halophilic bacterium Pontibacillus yanchengensis Y32(T) and comparison among Pontibacillus genomes.</title>
        <authorList>
            <person name="Huang J."/>
            <person name="Qiao Z.X."/>
            <person name="Tang J.W."/>
            <person name="Wang G."/>
        </authorList>
    </citation>
    <scope>NUCLEOTIDE SEQUENCE [LARGE SCALE GENOMIC DNA]</scope>
    <source>
        <strain evidence="4 5">Y32</strain>
    </source>
</reference>
<keyword evidence="3" id="KW-0812">Transmembrane</keyword>
<name>A0A0A2TAP0_9BACI</name>
<dbReference type="eggNOG" id="COG4967">
    <property type="taxonomic scope" value="Bacteria"/>
</dbReference>
<comment type="subcellular location">
    <subcellularLocation>
        <location evidence="1">Cell surface</location>
    </subcellularLocation>
</comment>
<evidence type="ECO:0000256" key="3">
    <source>
        <dbReference type="SAM" id="Phobius"/>
    </source>
</evidence>
<dbReference type="NCBIfam" id="TIGR02532">
    <property type="entry name" value="IV_pilin_GFxxxE"/>
    <property type="match status" value="1"/>
</dbReference>
<dbReference type="STRING" id="1385514.N782_11250"/>
<dbReference type="RefSeq" id="WP_052111296.1">
    <property type="nucleotide sequence ID" value="NZ_AVBF01000026.1"/>
</dbReference>
<feature type="transmembrane region" description="Helical" evidence="3">
    <location>
        <begin position="15"/>
        <end position="37"/>
    </location>
</feature>
<dbReference type="Pfam" id="PF07963">
    <property type="entry name" value="N_methyl"/>
    <property type="match status" value="1"/>
</dbReference>
<dbReference type="EMBL" id="AVBF01000026">
    <property type="protein sequence ID" value="KGP72634.1"/>
    <property type="molecule type" value="Genomic_DNA"/>
</dbReference>
<dbReference type="AlphaFoldDB" id="A0A0A2TAP0"/>
<dbReference type="OrthoDB" id="2456766at2"/>
<dbReference type="GO" id="GO:0030420">
    <property type="term" value="P:establishment of competence for transformation"/>
    <property type="evidence" value="ECO:0007669"/>
    <property type="project" value="UniProtKB-KW"/>
</dbReference>
<keyword evidence="3" id="KW-0472">Membrane</keyword>
<evidence type="ECO:0008006" key="6">
    <source>
        <dbReference type="Google" id="ProtNLM"/>
    </source>
</evidence>
<protein>
    <recommendedName>
        <fullName evidence="6">Prepilin-type N-terminal cleavage/methylation domain-containing protein</fullName>
    </recommendedName>
</protein>
<proteinExistence type="predicted"/>
<gene>
    <name evidence="4" type="ORF">N782_11250</name>
</gene>
<evidence type="ECO:0000256" key="1">
    <source>
        <dbReference type="ARBA" id="ARBA00004241"/>
    </source>
</evidence>
<evidence type="ECO:0000256" key="2">
    <source>
        <dbReference type="ARBA" id="ARBA00023287"/>
    </source>
</evidence>
<evidence type="ECO:0000313" key="5">
    <source>
        <dbReference type="Proteomes" id="UP000030147"/>
    </source>
</evidence>
<keyword evidence="5" id="KW-1185">Reference proteome</keyword>
<dbReference type="Proteomes" id="UP000030147">
    <property type="component" value="Unassembled WGS sequence"/>
</dbReference>